<dbReference type="PROSITE" id="PS50113">
    <property type="entry name" value="PAC"/>
    <property type="match status" value="1"/>
</dbReference>
<evidence type="ECO:0000259" key="5">
    <source>
        <dbReference type="PROSITE" id="PS50112"/>
    </source>
</evidence>
<evidence type="ECO:0000256" key="1">
    <source>
        <dbReference type="ARBA" id="ARBA00022630"/>
    </source>
</evidence>
<dbReference type="STRING" id="279238.Saro_1231"/>
<dbReference type="InterPro" id="IPR001610">
    <property type="entry name" value="PAC"/>
</dbReference>
<feature type="domain" description="HTH luxR-type" evidence="4">
    <location>
        <begin position="157"/>
        <end position="222"/>
    </location>
</feature>
<organism evidence="7 8">
    <name type="scientific">Novosphingobium aromaticivorans (strain ATCC 700278 / DSM 12444 / CCUG 56034 / CIP 105152 / NBRC 16084 / F199)</name>
    <dbReference type="NCBI Taxonomy" id="279238"/>
    <lineage>
        <taxon>Bacteria</taxon>
        <taxon>Pseudomonadati</taxon>
        <taxon>Pseudomonadota</taxon>
        <taxon>Alphaproteobacteria</taxon>
        <taxon>Sphingomonadales</taxon>
        <taxon>Sphingomonadaceae</taxon>
        <taxon>Novosphingobium</taxon>
    </lineage>
</organism>
<accession>Q2G8Z7</accession>
<dbReference type="SMART" id="SM00421">
    <property type="entry name" value="HTH_LUXR"/>
    <property type="match status" value="1"/>
</dbReference>
<evidence type="ECO:0000259" key="4">
    <source>
        <dbReference type="PROSITE" id="PS50043"/>
    </source>
</evidence>
<dbReference type="InterPro" id="IPR000792">
    <property type="entry name" value="Tscrpt_reg_LuxR_C"/>
</dbReference>
<dbReference type="InterPro" id="IPR016032">
    <property type="entry name" value="Sig_transdc_resp-reg_C-effctor"/>
</dbReference>
<dbReference type="SUPFAM" id="SSF55785">
    <property type="entry name" value="PYP-like sensor domain (PAS domain)"/>
    <property type="match status" value="1"/>
</dbReference>
<keyword evidence="2" id="KW-0288">FMN</keyword>
<evidence type="ECO:0000313" key="8">
    <source>
        <dbReference type="Proteomes" id="UP000009134"/>
    </source>
</evidence>
<proteinExistence type="predicted"/>
<dbReference type="KEGG" id="nar:Saro_1231"/>
<feature type="domain" description="PAC" evidence="6">
    <location>
        <begin position="100"/>
        <end position="154"/>
    </location>
</feature>
<dbReference type="PROSITE" id="PS50112">
    <property type="entry name" value="PAS"/>
    <property type="match status" value="1"/>
</dbReference>
<keyword evidence="8" id="KW-1185">Reference proteome</keyword>
<dbReference type="Gene3D" id="3.30.450.20">
    <property type="entry name" value="PAS domain"/>
    <property type="match status" value="1"/>
</dbReference>
<dbReference type="Proteomes" id="UP000009134">
    <property type="component" value="Chromosome"/>
</dbReference>
<dbReference type="CDD" id="cd00130">
    <property type="entry name" value="PAS"/>
    <property type="match status" value="1"/>
</dbReference>
<dbReference type="InterPro" id="IPR036388">
    <property type="entry name" value="WH-like_DNA-bd_sf"/>
</dbReference>
<dbReference type="GO" id="GO:0003677">
    <property type="term" value="F:DNA binding"/>
    <property type="evidence" value="ECO:0007669"/>
    <property type="project" value="InterPro"/>
</dbReference>
<name>Q2G8Z7_NOVAD</name>
<dbReference type="Pfam" id="PF13426">
    <property type="entry name" value="PAS_9"/>
    <property type="match status" value="1"/>
</dbReference>
<keyword evidence="3" id="KW-0157">Chromophore</keyword>
<dbReference type="Gene3D" id="1.10.10.10">
    <property type="entry name" value="Winged helix-like DNA-binding domain superfamily/Winged helix DNA-binding domain"/>
    <property type="match status" value="1"/>
</dbReference>
<dbReference type="PANTHER" id="PTHR47429:SF2">
    <property type="entry name" value="PROTEIN TWIN LOV 1"/>
    <property type="match status" value="1"/>
</dbReference>
<evidence type="ECO:0000259" key="6">
    <source>
        <dbReference type="PROSITE" id="PS50113"/>
    </source>
</evidence>
<gene>
    <name evidence="7" type="ordered locus">Saro_1231</name>
</gene>
<dbReference type="InterPro" id="IPR035965">
    <property type="entry name" value="PAS-like_dom_sf"/>
</dbReference>
<dbReference type="InterPro" id="IPR000014">
    <property type="entry name" value="PAS"/>
</dbReference>
<dbReference type="Pfam" id="PF00196">
    <property type="entry name" value="GerE"/>
    <property type="match status" value="1"/>
</dbReference>
<dbReference type="NCBIfam" id="TIGR00229">
    <property type="entry name" value="sensory_box"/>
    <property type="match status" value="1"/>
</dbReference>
<dbReference type="EMBL" id="CP000248">
    <property type="protein sequence ID" value="ABD25676.1"/>
    <property type="molecule type" value="Genomic_DNA"/>
</dbReference>
<dbReference type="HOGENOM" id="CLU_1239118_0_0_5"/>
<dbReference type="CDD" id="cd06170">
    <property type="entry name" value="LuxR_C_like"/>
    <property type="match status" value="1"/>
</dbReference>
<dbReference type="eggNOG" id="COG2197">
    <property type="taxonomic scope" value="Bacteria"/>
</dbReference>
<dbReference type="PROSITE" id="PS50043">
    <property type="entry name" value="HTH_LUXR_2"/>
    <property type="match status" value="1"/>
</dbReference>
<evidence type="ECO:0000313" key="7">
    <source>
        <dbReference type="EMBL" id="ABD25676.1"/>
    </source>
</evidence>
<keyword evidence="1" id="KW-0285">Flavoprotein</keyword>
<protein>
    <submittedName>
        <fullName evidence="7">Transcriptional regulator, LuxR family</fullName>
    </submittedName>
</protein>
<dbReference type="PRINTS" id="PR00038">
    <property type="entry name" value="HTHLUXR"/>
</dbReference>
<sequence length="223" mass="24724">MRPAPLPANTDQRARIGIPGKRTYIRPMSIAEMIASSPTAAVISNPRLPDNPIIACNDAFVELTGYAREEIIGRNCRFLRGSGTEDDKARILRDGIWRKQPVMVEIVNYKKDGTRFRNAVMVAPIFDADGEVEYFLGSQVEIAEDQGQANDARRNGAAERVERLSRRQKEILVLMAAGKLNKQIAYELGLSERTVKMHRSAVLKGLDVKTSADAIRVAIEAGF</sequence>
<dbReference type="SUPFAM" id="SSF46894">
    <property type="entry name" value="C-terminal effector domain of the bipartite response regulators"/>
    <property type="match status" value="1"/>
</dbReference>
<evidence type="ECO:0000256" key="3">
    <source>
        <dbReference type="ARBA" id="ARBA00022991"/>
    </source>
</evidence>
<feature type="domain" description="PAS" evidence="5">
    <location>
        <begin position="50"/>
        <end position="75"/>
    </location>
</feature>
<dbReference type="AlphaFoldDB" id="Q2G8Z7"/>
<evidence type="ECO:0000256" key="2">
    <source>
        <dbReference type="ARBA" id="ARBA00022643"/>
    </source>
</evidence>
<reference evidence="8" key="1">
    <citation type="submission" date="2006-01" db="EMBL/GenBank/DDBJ databases">
        <title>Complete sequence of Novosphingobium aromaticivorans DSM 12444.</title>
        <authorList>
            <consortium name="US DOE Joint Genome Institute"/>
            <person name="Copeland A."/>
            <person name="Lucas S."/>
            <person name="Lapidus A."/>
            <person name="Barry K."/>
            <person name="Detter J.C."/>
            <person name="Glavina T."/>
            <person name="Hammon N."/>
            <person name="Israni S."/>
            <person name="Pitluck S."/>
            <person name="Chain P."/>
            <person name="Malfatti S."/>
            <person name="Shin M."/>
            <person name="Vergez L."/>
            <person name="Schmutz J."/>
            <person name="Larimer F."/>
            <person name="Land M."/>
            <person name="Kyrpides N."/>
            <person name="Ivanova N."/>
            <person name="Fredrickson J."/>
            <person name="Balkwill D."/>
            <person name="Romine M.F."/>
            <person name="Richardson P."/>
        </authorList>
    </citation>
    <scope>NUCLEOTIDE SEQUENCE [LARGE SCALE GENOMIC DNA]</scope>
    <source>
        <strain evidence="8">ATCC 700278 / DSM 12444 / CCUG 56034 / CIP 105152 / NBRC 16084 / F199</strain>
    </source>
</reference>
<dbReference type="SMART" id="SM00086">
    <property type="entry name" value="PAC"/>
    <property type="match status" value="1"/>
</dbReference>
<dbReference type="GO" id="GO:0006355">
    <property type="term" value="P:regulation of DNA-templated transcription"/>
    <property type="evidence" value="ECO:0007669"/>
    <property type="project" value="InterPro"/>
</dbReference>
<dbReference type="InterPro" id="IPR000700">
    <property type="entry name" value="PAS-assoc_C"/>
</dbReference>
<dbReference type="PANTHER" id="PTHR47429">
    <property type="entry name" value="PROTEIN TWIN LOV 1"/>
    <property type="match status" value="1"/>
</dbReference>